<evidence type="ECO:0000256" key="2">
    <source>
        <dbReference type="ARBA" id="ARBA00022692"/>
    </source>
</evidence>
<keyword evidence="7" id="KW-1185">Reference proteome</keyword>
<keyword evidence="4 5" id="KW-0472">Membrane</keyword>
<evidence type="ECO:0000313" key="7">
    <source>
        <dbReference type="Proteomes" id="UP000757540"/>
    </source>
</evidence>
<name>A0ABX2A531_9MICO</name>
<feature type="transmembrane region" description="Helical" evidence="5">
    <location>
        <begin position="12"/>
        <end position="33"/>
    </location>
</feature>
<feature type="transmembrane region" description="Helical" evidence="5">
    <location>
        <begin position="98"/>
        <end position="117"/>
    </location>
</feature>
<comment type="caution">
    <text evidence="6">The sequence shown here is derived from an EMBL/GenBank/DDBJ whole genome shotgun (WGS) entry which is preliminary data.</text>
</comment>
<dbReference type="InterPro" id="IPR032808">
    <property type="entry name" value="DoxX"/>
</dbReference>
<evidence type="ECO:0000256" key="1">
    <source>
        <dbReference type="ARBA" id="ARBA00004141"/>
    </source>
</evidence>
<organism evidence="6 7">
    <name type="scientific">Isoptericola halotolerans</name>
    <dbReference type="NCBI Taxonomy" id="300560"/>
    <lineage>
        <taxon>Bacteria</taxon>
        <taxon>Bacillati</taxon>
        <taxon>Actinomycetota</taxon>
        <taxon>Actinomycetes</taxon>
        <taxon>Micrococcales</taxon>
        <taxon>Promicromonosporaceae</taxon>
        <taxon>Isoptericola</taxon>
    </lineage>
</organism>
<dbReference type="EMBL" id="JABEZU010000003">
    <property type="protein sequence ID" value="NOV97964.1"/>
    <property type="molecule type" value="Genomic_DNA"/>
</dbReference>
<dbReference type="Proteomes" id="UP000757540">
    <property type="component" value="Unassembled WGS sequence"/>
</dbReference>
<evidence type="ECO:0000256" key="3">
    <source>
        <dbReference type="ARBA" id="ARBA00022989"/>
    </source>
</evidence>
<evidence type="ECO:0000256" key="4">
    <source>
        <dbReference type="ARBA" id="ARBA00023136"/>
    </source>
</evidence>
<accession>A0ABX2A531</accession>
<sequence>MRSIPDPTWPVLVLALVTAVDAVLCIKPVPFIAQCFRDVNFPERWWWVTPWVKAAAALGLVAGLGIPVLGAVTSASLVAYFVVAMTFHVRARDLGRNFFVNATGMLALCLFVLWFSFVR</sequence>
<reference evidence="6 7" key="1">
    <citation type="submission" date="2020-05" db="EMBL/GenBank/DDBJ databases">
        <title>Genomic Encyclopedia of Type Strains, Phase III (KMG-III): the genomes of soil and plant-associated and newly described type strains.</title>
        <authorList>
            <person name="Whitman W."/>
        </authorList>
    </citation>
    <scope>NUCLEOTIDE SEQUENCE [LARGE SCALE GENOMIC DNA]</scope>
    <source>
        <strain evidence="6 7">KCTC 19046</strain>
    </source>
</reference>
<dbReference type="RefSeq" id="WP_171784200.1">
    <property type="nucleotide sequence ID" value="NZ_BAAAML010000005.1"/>
</dbReference>
<gene>
    <name evidence="6" type="ORF">HDG69_002549</name>
</gene>
<proteinExistence type="predicted"/>
<protein>
    <submittedName>
        <fullName evidence="6">Membrane protein</fullName>
    </submittedName>
</protein>
<evidence type="ECO:0000313" key="6">
    <source>
        <dbReference type="EMBL" id="NOV97964.1"/>
    </source>
</evidence>
<keyword evidence="3 5" id="KW-1133">Transmembrane helix</keyword>
<comment type="subcellular location">
    <subcellularLocation>
        <location evidence="1">Membrane</location>
        <topology evidence="1">Multi-pass membrane protein</topology>
    </subcellularLocation>
</comment>
<dbReference type="Pfam" id="PF13564">
    <property type="entry name" value="DoxX_2"/>
    <property type="match status" value="1"/>
</dbReference>
<keyword evidence="2 5" id="KW-0812">Transmembrane</keyword>
<evidence type="ECO:0000256" key="5">
    <source>
        <dbReference type="SAM" id="Phobius"/>
    </source>
</evidence>
<feature type="transmembrane region" description="Helical" evidence="5">
    <location>
        <begin position="45"/>
        <end position="66"/>
    </location>
</feature>